<sequence length="135" mass="16027">MINRRGIIIMTIFSIFYAMLELGMVWDPSQISTSPKWMKDIFTPFVSLYFYRIIYIVLFGFPSYLASGKLLSLETIWYIIYGSTMEDIIYWIFDLHIPYSWAWFYPVYLGIPIDDVISVIILILLGKKIKIELKR</sequence>
<feature type="transmembrane region" description="Helical" evidence="1">
    <location>
        <begin position="7"/>
        <end position="26"/>
    </location>
</feature>
<name>A0AAT9GQC3_9CREN</name>
<accession>A0AAT9GQC3</accession>
<evidence type="ECO:0000313" key="2">
    <source>
        <dbReference type="EMBL" id="BFH72975.1"/>
    </source>
</evidence>
<keyword evidence="1" id="KW-0472">Membrane</keyword>
<dbReference type="AlphaFoldDB" id="A0AAT9GQC3"/>
<evidence type="ECO:0000256" key="1">
    <source>
        <dbReference type="SAM" id="Phobius"/>
    </source>
</evidence>
<dbReference type="KEGG" id="sjv:SJAV_09190"/>
<organism evidence="2">
    <name type="scientific">Sulfurisphaera javensis</name>
    <dbReference type="NCBI Taxonomy" id="2049879"/>
    <lineage>
        <taxon>Archaea</taxon>
        <taxon>Thermoproteota</taxon>
        <taxon>Thermoprotei</taxon>
        <taxon>Sulfolobales</taxon>
        <taxon>Sulfolobaceae</taxon>
        <taxon>Sulfurisphaera</taxon>
    </lineage>
</organism>
<keyword evidence="1" id="KW-0812">Transmembrane</keyword>
<gene>
    <name evidence="2" type="ORF">SJAV_09190</name>
</gene>
<proteinExistence type="predicted"/>
<dbReference type="GeneID" id="92353848"/>
<reference evidence="2" key="1">
    <citation type="submission" date="2024-03" db="EMBL/GenBank/DDBJ databases">
        <title>Complete genome sequence of Sulfurisphaera javensis strain KD-1.</title>
        <authorList>
            <person name="Sakai H."/>
            <person name="Nur N."/>
            <person name="Suwanto A."/>
            <person name="Kurosawa N."/>
        </authorList>
    </citation>
    <scope>NUCLEOTIDE SEQUENCE</scope>
    <source>
        <strain evidence="2">KD-1</strain>
    </source>
</reference>
<feature type="transmembrane region" description="Helical" evidence="1">
    <location>
        <begin position="76"/>
        <end position="93"/>
    </location>
</feature>
<feature type="transmembrane region" description="Helical" evidence="1">
    <location>
        <begin position="46"/>
        <end position="64"/>
    </location>
</feature>
<feature type="transmembrane region" description="Helical" evidence="1">
    <location>
        <begin position="105"/>
        <end position="125"/>
    </location>
</feature>
<dbReference type="EMBL" id="AP031322">
    <property type="protein sequence ID" value="BFH72975.1"/>
    <property type="molecule type" value="Genomic_DNA"/>
</dbReference>
<protein>
    <submittedName>
        <fullName evidence="2">Uncharacterized protein</fullName>
    </submittedName>
</protein>
<dbReference type="RefSeq" id="WP_369611159.1">
    <property type="nucleotide sequence ID" value="NZ_AP031322.1"/>
</dbReference>
<keyword evidence="1" id="KW-1133">Transmembrane helix</keyword>